<sequence>MSLPPNYETARQLLHEHGPLTVPELAARLRDTGRFIDEDRLLQLPELHPEDFTSLPDGRLTLPDLGVVDPEDDSTEDPPAGWWHTQLAPDPWPREGVLVIDIETTGLSLERDQLTQVGWVNLGNRESECFAVGDGEESTESALERIADAFRSAVAVAGHNIGHFDLPFLTEKARQLGVSFEVELPVLDLHTLSVLVDPGLTDRTLGGLARNYEVEQLSPHDALDDALVTAELIDRLLNQIEPDDPNWAVTARLLAKGELPWCHLVPFG</sequence>
<dbReference type="AlphaFoldDB" id="A0A382P0K9"/>
<dbReference type="SMART" id="SM00479">
    <property type="entry name" value="EXOIII"/>
    <property type="match status" value="1"/>
</dbReference>
<reference evidence="2" key="1">
    <citation type="submission" date="2018-05" db="EMBL/GenBank/DDBJ databases">
        <authorList>
            <person name="Lanie J.A."/>
            <person name="Ng W.-L."/>
            <person name="Kazmierczak K.M."/>
            <person name="Andrzejewski T.M."/>
            <person name="Davidsen T.M."/>
            <person name="Wayne K.J."/>
            <person name="Tettelin H."/>
            <person name="Glass J.I."/>
            <person name="Rusch D."/>
            <person name="Podicherti R."/>
            <person name="Tsui H.-C.T."/>
            <person name="Winkler M.E."/>
        </authorList>
    </citation>
    <scope>NUCLEOTIDE SEQUENCE</scope>
</reference>
<dbReference type="SUPFAM" id="SSF53098">
    <property type="entry name" value="Ribonuclease H-like"/>
    <property type="match status" value="1"/>
</dbReference>
<gene>
    <name evidence="2" type="ORF">METZ01_LOCUS319700</name>
</gene>
<dbReference type="InterPro" id="IPR036397">
    <property type="entry name" value="RNaseH_sf"/>
</dbReference>
<protein>
    <recommendedName>
        <fullName evidence="1">Exonuclease domain-containing protein</fullName>
    </recommendedName>
</protein>
<evidence type="ECO:0000313" key="2">
    <source>
        <dbReference type="EMBL" id="SVC66846.1"/>
    </source>
</evidence>
<organism evidence="2">
    <name type="scientific">marine metagenome</name>
    <dbReference type="NCBI Taxonomy" id="408172"/>
    <lineage>
        <taxon>unclassified sequences</taxon>
        <taxon>metagenomes</taxon>
        <taxon>ecological metagenomes</taxon>
    </lineage>
</organism>
<dbReference type="InterPro" id="IPR038720">
    <property type="entry name" value="YprB_RNase_H-like_dom"/>
</dbReference>
<feature type="domain" description="Exonuclease" evidence="1">
    <location>
        <begin position="96"/>
        <end position="242"/>
    </location>
</feature>
<proteinExistence type="predicted"/>
<feature type="non-terminal residue" evidence="2">
    <location>
        <position position="268"/>
    </location>
</feature>
<evidence type="ECO:0000259" key="1">
    <source>
        <dbReference type="SMART" id="SM00479"/>
    </source>
</evidence>
<dbReference type="CDD" id="cd06127">
    <property type="entry name" value="DEDDh"/>
    <property type="match status" value="1"/>
</dbReference>
<dbReference type="InterPro" id="IPR013520">
    <property type="entry name" value="Ribonucl_H"/>
</dbReference>
<dbReference type="Pfam" id="PF13482">
    <property type="entry name" value="RNase_H_2"/>
    <property type="match status" value="1"/>
</dbReference>
<dbReference type="EMBL" id="UINC01104009">
    <property type="protein sequence ID" value="SVC66846.1"/>
    <property type="molecule type" value="Genomic_DNA"/>
</dbReference>
<dbReference type="GO" id="GO:0003676">
    <property type="term" value="F:nucleic acid binding"/>
    <property type="evidence" value="ECO:0007669"/>
    <property type="project" value="InterPro"/>
</dbReference>
<name>A0A382P0K9_9ZZZZ</name>
<dbReference type="Gene3D" id="3.30.420.10">
    <property type="entry name" value="Ribonuclease H-like superfamily/Ribonuclease H"/>
    <property type="match status" value="1"/>
</dbReference>
<accession>A0A382P0K9</accession>
<dbReference type="InterPro" id="IPR012337">
    <property type="entry name" value="RNaseH-like_sf"/>
</dbReference>